<dbReference type="Proteomes" id="UP000258928">
    <property type="component" value="Unassembled WGS sequence"/>
</dbReference>
<evidence type="ECO:0000313" key="1">
    <source>
        <dbReference type="EMBL" id="SXF98525.1"/>
    </source>
</evidence>
<sequence length="44" mass="5096">MKNSKALKVYRQFAPQFYQAMMPNISAGDQHPCQVNNITYFQGE</sequence>
<comment type="caution">
    <text evidence="1">The sequence shown here is derived from an EMBL/GenBank/DDBJ whole genome shotgun (WGS) entry which is preliminary data.</text>
</comment>
<evidence type="ECO:0000313" key="2">
    <source>
        <dbReference type="Proteomes" id="UP000258928"/>
    </source>
</evidence>
<dbReference type="EMBL" id="UKAS01000029">
    <property type="protein sequence ID" value="SXF98525.1"/>
    <property type="molecule type" value="Genomic_DNA"/>
</dbReference>
<reference evidence="1 2" key="1">
    <citation type="submission" date="2018-08" db="EMBL/GenBank/DDBJ databases">
        <authorList>
            <consortium name="Pathogen Informatics"/>
        </authorList>
    </citation>
    <scope>NUCLEOTIDE SEQUENCE [LARGE SCALE GENOMIC DNA]</scope>
    <source>
        <strain evidence="1 2">EuSCAPE_TR218</strain>
    </source>
</reference>
<name>A0ABD7PDB4_KLEVA</name>
<protein>
    <submittedName>
        <fullName evidence="1">Uncharacterized protein</fullName>
    </submittedName>
</protein>
<accession>A0ABD7PDB4</accession>
<dbReference type="AlphaFoldDB" id="A0ABD7PDB4"/>
<organism evidence="1 2">
    <name type="scientific">Klebsiella variicola</name>
    <dbReference type="NCBI Taxonomy" id="244366"/>
    <lineage>
        <taxon>Bacteria</taxon>
        <taxon>Pseudomonadati</taxon>
        <taxon>Pseudomonadota</taxon>
        <taxon>Gammaproteobacteria</taxon>
        <taxon>Enterobacterales</taxon>
        <taxon>Enterobacteriaceae</taxon>
        <taxon>Klebsiella/Raoultella group</taxon>
        <taxon>Klebsiella</taxon>
        <taxon>Klebsiella pneumoniae complex</taxon>
    </lineage>
</organism>
<proteinExistence type="predicted"/>
<gene>
    <name evidence="1" type="ORF">SAMEA3729809_05063</name>
</gene>